<sequence>MAGGSMVSTPTRQDANVPAPRDLESLRMQHALRRQIKLQDQQLRAEKAAEPLGKSSSQTRLEAAPPLGEPPVQGDFLAEAVGVRPSSPGGESATAELLSVSTFTGLDAEVPLPAHQAGPLGRSPQRPSSAHSTRSGASSAVGQRRHPAVPLLPLPLSAEGAQPRRLKATSSVPQLAAARAQGLPSSNSASAGTRPARSSSTGRLAPSPWDKKTAPRWNGGGPGETPPPQAAAPERK</sequence>
<feature type="non-terminal residue" evidence="2">
    <location>
        <position position="236"/>
    </location>
</feature>
<keyword evidence="3" id="KW-1185">Reference proteome</keyword>
<proteinExistence type="predicted"/>
<dbReference type="AlphaFoldDB" id="A0A813I036"/>
<reference evidence="2" key="1">
    <citation type="submission" date="2021-02" db="EMBL/GenBank/DDBJ databases">
        <authorList>
            <person name="Dougan E. K."/>
            <person name="Rhodes N."/>
            <person name="Thang M."/>
            <person name="Chan C."/>
        </authorList>
    </citation>
    <scope>NUCLEOTIDE SEQUENCE</scope>
</reference>
<feature type="compositionally biased region" description="Polar residues" evidence="1">
    <location>
        <begin position="1"/>
        <end position="14"/>
    </location>
</feature>
<evidence type="ECO:0000256" key="1">
    <source>
        <dbReference type="SAM" id="MobiDB-lite"/>
    </source>
</evidence>
<feature type="region of interest" description="Disordered" evidence="1">
    <location>
        <begin position="1"/>
        <end position="25"/>
    </location>
</feature>
<feature type="compositionally biased region" description="Low complexity" evidence="1">
    <location>
        <begin position="128"/>
        <end position="140"/>
    </location>
</feature>
<organism evidence="2 3">
    <name type="scientific">Polarella glacialis</name>
    <name type="common">Dinoflagellate</name>
    <dbReference type="NCBI Taxonomy" id="89957"/>
    <lineage>
        <taxon>Eukaryota</taxon>
        <taxon>Sar</taxon>
        <taxon>Alveolata</taxon>
        <taxon>Dinophyceae</taxon>
        <taxon>Suessiales</taxon>
        <taxon>Suessiaceae</taxon>
        <taxon>Polarella</taxon>
    </lineage>
</organism>
<comment type="caution">
    <text evidence="2">The sequence shown here is derived from an EMBL/GenBank/DDBJ whole genome shotgun (WGS) entry which is preliminary data.</text>
</comment>
<gene>
    <name evidence="2" type="ORF">PGLA1383_LOCUS58051</name>
</gene>
<feature type="region of interest" description="Disordered" evidence="1">
    <location>
        <begin position="39"/>
        <end position="95"/>
    </location>
</feature>
<accession>A0A813I036</accession>
<protein>
    <submittedName>
        <fullName evidence="2">Uncharacterized protein</fullName>
    </submittedName>
</protein>
<feature type="compositionally biased region" description="Polar residues" evidence="1">
    <location>
        <begin position="183"/>
        <end position="202"/>
    </location>
</feature>
<feature type="region of interest" description="Disordered" evidence="1">
    <location>
        <begin position="109"/>
        <end position="236"/>
    </location>
</feature>
<dbReference type="EMBL" id="CAJNNV010033420">
    <property type="protein sequence ID" value="CAE8643749.1"/>
    <property type="molecule type" value="Genomic_DNA"/>
</dbReference>
<name>A0A813I036_POLGL</name>
<evidence type="ECO:0000313" key="3">
    <source>
        <dbReference type="Proteomes" id="UP000654075"/>
    </source>
</evidence>
<dbReference type="Proteomes" id="UP000654075">
    <property type="component" value="Unassembled WGS sequence"/>
</dbReference>
<evidence type="ECO:0000313" key="2">
    <source>
        <dbReference type="EMBL" id="CAE8643749.1"/>
    </source>
</evidence>